<dbReference type="AlphaFoldDB" id="A0A9Q0HVV0"/>
<feature type="compositionally biased region" description="Polar residues" evidence="1">
    <location>
        <begin position="520"/>
        <end position="538"/>
    </location>
</feature>
<dbReference type="InterPro" id="IPR019557">
    <property type="entry name" value="AminoTfrase-like_pln_mobile"/>
</dbReference>
<keyword evidence="4" id="KW-1185">Reference proteome</keyword>
<dbReference type="OrthoDB" id="669479at2759"/>
<evidence type="ECO:0000313" key="4">
    <source>
        <dbReference type="Proteomes" id="UP001151287"/>
    </source>
</evidence>
<feature type="region of interest" description="Disordered" evidence="1">
    <location>
        <begin position="474"/>
        <end position="538"/>
    </location>
</feature>
<dbReference type="PANTHER" id="PTHR46033">
    <property type="entry name" value="PROTEIN MAIN-LIKE 2"/>
    <property type="match status" value="1"/>
</dbReference>
<dbReference type="EMBL" id="JAMQYH010000001">
    <property type="protein sequence ID" value="KAJ1700301.1"/>
    <property type="molecule type" value="Genomic_DNA"/>
</dbReference>
<organism evidence="3 4">
    <name type="scientific">Rhynchospora breviuscula</name>
    <dbReference type="NCBI Taxonomy" id="2022672"/>
    <lineage>
        <taxon>Eukaryota</taxon>
        <taxon>Viridiplantae</taxon>
        <taxon>Streptophyta</taxon>
        <taxon>Embryophyta</taxon>
        <taxon>Tracheophyta</taxon>
        <taxon>Spermatophyta</taxon>
        <taxon>Magnoliopsida</taxon>
        <taxon>Liliopsida</taxon>
        <taxon>Poales</taxon>
        <taxon>Cyperaceae</taxon>
        <taxon>Cyperoideae</taxon>
        <taxon>Rhynchosporeae</taxon>
        <taxon>Rhynchospora</taxon>
    </lineage>
</organism>
<accession>A0A9Q0HVV0</accession>
<dbReference type="PANTHER" id="PTHR46033:SF8">
    <property type="entry name" value="PROTEIN MAINTENANCE OF MERISTEMS-LIKE"/>
    <property type="match status" value="1"/>
</dbReference>
<dbReference type="Proteomes" id="UP001151287">
    <property type="component" value="Unassembled WGS sequence"/>
</dbReference>
<name>A0A9Q0HVV0_9POAL</name>
<dbReference type="Pfam" id="PF10536">
    <property type="entry name" value="PMD"/>
    <property type="match status" value="1"/>
</dbReference>
<feature type="domain" description="Aminotransferase-like plant mobile" evidence="2">
    <location>
        <begin position="30"/>
        <end position="321"/>
    </location>
</feature>
<comment type="caution">
    <text evidence="3">The sequence shown here is derived from an EMBL/GenBank/DDBJ whole genome shotgun (WGS) entry which is preliminary data.</text>
</comment>
<gene>
    <name evidence="3" type="ORF">LUZ63_000080</name>
</gene>
<protein>
    <recommendedName>
        <fullName evidence="2">Aminotransferase-like plant mobile domain-containing protein</fullName>
    </recommendedName>
</protein>
<reference evidence="3" key="1">
    <citation type="journal article" date="2022" name="Cell">
        <title>Repeat-based holocentromeres influence genome architecture and karyotype evolution.</title>
        <authorList>
            <person name="Hofstatter P.G."/>
            <person name="Thangavel G."/>
            <person name="Lux T."/>
            <person name="Neumann P."/>
            <person name="Vondrak T."/>
            <person name="Novak P."/>
            <person name="Zhang M."/>
            <person name="Costa L."/>
            <person name="Castellani M."/>
            <person name="Scott A."/>
            <person name="Toegelov H."/>
            <person name="Fuchs J."/>
            <person name="Mata-Sucre Y."/>
            <person name="Dias Y."/>
            <person name="Vanzela A.L.L."/>
            <person name="Huettel B."/>
            <person name="Almeida C.C.S."/>
            <person name="Simkova H."/>
            <person name="Souza G."/>
            <person name="Pedrosa-Harand A."/>
            <person name="Macas J."/>
            <person name="Mayer K.F.X."/>
            <person name="Houben A."/>
            <person name="Marques A."/>
        </authorList>
    </citation>
    <scope>NUCLEOTIDE SEQUENCE</scope>
    <source>
        <strain evidence="3">RhyBre1mFocal</strain>
    </source>
</reference>
<evidence type="ECO:0000256" key="1">
    <source>
        <dbReference type="SAM" id="MobiDB-lite"/>
    </source>
</evidence>
<evidence type="ECO:0000313" key="3">
    <source>
        <dbReference type="EMBL" id="KAJ1700301.1"/>
    </source>
</evidence>
<dbReference type="InterPro" id="IPR044824">
    <property type="entry name" value="MAIN-like"/>
</dbReference>
<dbReference type="GO" id="GO:0010073">
    <property type="term" value="P:meristem maintenance"/>
    <property type="evidence" value="ECO:0007669"/>
    <property type="project" value="InterPro"/>
</dbReference>
<sequence length="538" mass="61378">MQREDHLELRSHKRSIELDDRIECRLMKLGLIHISKVKHVNIDIPLLKAMVEFWRPEMHTFHFSVGEMIVTLKDVAFIYGLRTEGIPVRGNTKGPWEEKICAQLFPHVNLGNWARETSEEADARRNIKLKWLRENYRRVPAPGASDDDLDQYTCAVAVELFGTLMFPDISQNFVPAYYLELVSGNLNEVLDFNWGGATLASLYRGLDRAAMRFKTVTGPWMLLLFWAWSYLPVCRLTVAPITDLGQPSIDSCVPFGRKWGEAHSFLGSHHRGTVENARDQIAVLDMEDVNRYPYVQDQALMPRVAQEDSIERHRWDITHNLLGFQHGTYRDDADYSTIFAIAYAQWAPNALAERQLEERPWTATDTLKYFRWLWKYGGSKKPTPCEEPESRIRRRDRLPISQRQYTHMGSRLRNTGNSALKNALHALGLVVKKGCRRVGKAILTNCRAQLEDASMPFRMEDLLEQRGLATKIEEMPDSGDESSSGHPTVPTNLQAEDIVQPDGRLNTRRLDDILGPRLSVPTQVTTSGPTPSMHSASA</sequence>
<proteinExistence type="predicted"/>
<feature type="compositionally biased region" description="Polar residues" evidence="1">
    <location>
        <begin position="481"/>
        <end position="494"/>
    </location>
</feature>
<evidence type="ECO:0000259" key="2">
    <source>
        <dbReference type="Pfam" id="PF10536"/>
    </source>
</evidence>